<protein>
    <submittedName>
        <fullName evidence="2">Uncharacterized protein</fullName>
    </submittedName>
</protein>
<feature type="non-terminal residue" evidence="2">
    <location>
        <position position="1"/>
    </location>
</feature>
<comment type="caution">
    <text evidence="2">The sequence shown here is derived from an EMBL/GenBank/DDBJ whole genome shotgun (WGS) entry which is preliminary data.</text>
</comment>
<sequence>QHSHHQQNQQATNHTQDAYHDLARIDRYYDPDYGLIDDDGHLLDYGLIDDDGHLLDLRYCCVSSILVLEVFNDCPVRREVL</sequence>
<proteinExistence type="predicted"/>
<evidence type="ECO:0000313" key="3">
    <source>
        <dbReference type="Proteomes" id="UP000663870"/>
    </source>
</evidence>
<reference evidence="2" key="1">
    <citation type="submission" date="2021-02" db="EMBL/GenBank/DDBJ databases">
        <authorList>
            <person name="Nowell W R."/>
        </authorList>
    </citation>
    <scope>NUCLEOTIDE SEQUENCE</scope>
</reference>
<evidence type="ECO:0000313" key="1">
    <source>
        <dbReference type="EMBL" id="CAF1024685.1"/>
    </source>
</evidence>
<gene>
    <name evidence="2" type="ORF">JXQ802_LOCUS49284</name>
    <name evidence="1" type="ORF">PYM288_LOCUS15809</name>
</gene>
<dbReference type="EMBL" id="CAJNOH010000389">
    <property type="protein sequence ID" value="CAF1024685.1"/>
    <property type="molecule type" value="Genomic_DNA"/>
</dbReference>
<organism evidence="2 3">
    <name type="scientific">Rotaria sordida</name>
    <dbReference type="NCBI Taxonomy" id="392033"/>
    <lineage>
        <taxon>Eukaryota</taxon>
        <taxon>Metazoa</taxon>
        <taxon>Spiralia</taxon>
        <taxon>Gnathifera</taxon>
        <taxon>Rotifera</taxon>
        <taxon>Eurotatoria</taxon>
        <taxon>Bdelloidea</taxon>
        <taxon>Philodinida</taxon>
        <taxon>Philodinidae</taxon>
        <taxon>Rotaria</taxon>
    </lineage>
</organism>
<accession>A0A816BNJ2</accession>
<keyword evidence="3" id="KW-1185">Reference proteome</keyword>
<dbReference type="Proteomes" id="UP000663870">
    <property type="component" value="Unassembled WGS sequence"/>
</dbReference>
<dbReference type="Proteomes" id="UP000663854">
    <property type="component" value="Unassembled WGS sequence"/>
</dbReference>
<dbReference type="EMBL" id="CAJNOL010005799">
    <property type="protein sequence ID" value="CAF1609974.1"/>
    <property type="molecule type" value="Genomic_DNA"/>
</dbReference>
<name>A0A816BNJ2_9BILA</name>
<dbReference type="AlphaFoldDB" id="A0A816BNJ2"/>
<evidence type="ECO:0000313" key="2">
    <source>
        <dbReference type="EMBL" id="CAF1609974.1"/>
    </source>
</evidence>